<gene>
    <name evidence="2" type="ORF">ACFOYY_13585</name>
</gene>
<evidence type="ECO:0000313" key="2">
    <source>
        <dbReference type="EMBL" id="MFC3981162.1"/>
    </source>
</evidence>
<evidence type="ECO:0000313" key="3">
    <source>
        <dbReference type="Proteomes" id="UP001595698"/>
    </source>
</evidence>
<keyword evidence="3" id="KW-1185">Reference proteome</keyword>
<accession>A0ABV8EXT5</accession>
<protein>
    <recommendedName>
        <fullName evidence="4">DUF2567 domain-containing protein</fullName>
    </recommendedName>
</protein>
<name>A0ABV8EXT5_9ACTN</name>
<evidence type="ECO:0008006" key="4">
    <source>
        <dbReference type="Google" id="ProtNLM"/>
    </source>
</evidence>
<feature type="transmembrane region" description="Helical" evidence="1">
    <location>
        <begin position="129"/>
        <end position="151"/>
    </location>
</feature>
<evidence type="ECO:0000256" key="1">
    <source>
        <dbReference type="SAM" id="Phobius"/>
    </source>
</evidence>
<keyword evidence="1" id="KW-0472">Membrane</keyword>
<keyword evidence="1" id="KW-1133">Transmembrane helix</keyword>
<feature type="transmembrane region" description="Helical" evidence="1">
    <location>
        <begin position="83"/>
        <end position="109"/>
    </location>
</feature>
<dbReference type="EMBL" id="JBHSBC010000012">
    <property type="protein sequence ID" value="MFC3981162.1"/>
    <property type="molecule type" value="Genomic_DNA"/>
</dbReference>
<feature type="transmembrane region" description="Helical" evidence="1">
    <location>
        <begin position="7"/>
        <end position="28"/>
    </location>
</feature>
<sequence>MRHARDFAVTVLALGILGVVAGVLWSTLAPRPPYVMTGQGPLLADPSTQALIADDGLFAAVTGVIGLACGAVGYSLSRRGRPLAIVLGLAAGGLLGSYLASLTGGAVNLAPAADVVASGTSVSLFPGPLALTATGVMFAWPTLAVGLFFVLEGVAGYRDSPLRTPFGGRDPYGPLSGYDISGH</sequence>
<organism evidence="2 3">
    <name type="scientific">Streptosporangium jomthongense</name>
    <dbReference type="NCBI Taxonomy" id="1193683"/>
    <lineage>
        <taxon>Bacteria</taxon>
        <taxon>Bacillati</taxon>
        <taxon>Actinomycetota</taxon>
        <taxon>Actinomycetes</taxon>
        <taxon>Streptosporangiales</taxon>
        <taxon>Streptosporangiaceae</taxon>
        <taxon>Streptosporangium</taxon>
    </lineage>
</organism>
<feature type="transmembrane region" description="Helical" evidence="1">
    <location>
        <begin position="56"/>
        <end position="76"/>
    </location>
</feature>
<dbReference type="Proteomes" id="UP001595698">
    <property type="component" value="Unassembled WGS sequence"/>
</dbReference>
<dbReference type="RefSeq" id="WP_352009026.1">
    <property type="nucleotide sequence ID" value="NZ_JBHSBC010000012.1"/>
</dbReference>
<reference evidence="3" key="1">
    <citation type="journal article" date="2019" name="Int. J. Syst. Evol. Microbiol.">
        <title>The Global Catalogue of Microorganisms (GCM) 10K type strain sequencing project: providing services to taxonomists for standard genome sequencing and annotation.</title>
        <authorList>
            <consortium name="The Broad Institute Genomics Platform"/>
            <consortium name="The Broad Institute Genome Sequencing Center for Infectious Disease"/>
            <person name="Wu L."/>
            <person name="Ma J."/>
        </authorList>
    </citation>
    <scope>NUCLEOTIDE SEQUENCE [LARGE SCALE GENOMIC DNA]</scope>
    <source>
        <strain evidence="3">TBRC 7912</strain>
    </source>
</reference>
<keyword evidence="1" id="KW-0812">Transmembrane</keyword>
<proteinExistence type="predicted"/>
<comment type="caution">
    <text evidence="2">The sequence shown here is derived from an EMBL/GenBank/DDBJ whole genome shotgun (WGS) entry which is preliminary data.</text>
</comment>